<dbReference type="InterPro" id="IPR008978">
    <property type="entry name" value="HSP20-like_chaperone"/>
</dbReference>
<dbReference type="PROSITE" id="PS51203">
    <property type="entry name" value="CS"/>
    <property type="match status" value="1"/>
</dbReference>
<proteinExistence type="predicted"/>
<evidence type="ECO:0000259" key="6">
    <source>
        <dbReference type="PROSITE" id="PS51203"/>
    </source>
</evidence>
<dbReference type="PANTHER" id="PTHR21664">
    <property type="entry name" value="CHRONIC MYELOGENOUS LEUKEMIA TUMOR ANTIGEN 66"/>
    <property type="match status" value="1"/>
</dbReference>
<keyword evidence="4" id="KW-0963">Cytoplasm</keyword>
<dbReference type="CDD" id="cd06467">
    <property type="entry name" value="p23_NUDC_like"/>
    <property type="match status" value="1"/>
</dbReference>
<dbReference type="InterPro" id="IPR037895">
    <property type="entry name" value="NUDCD1"/>
</dbReference>
<evidence type="ECO:0000256" key="3">
    <source>
        <dbReference type="ARBA" id="ARBA00018915"/>
    </source>
</evidence>
<dbReference type="Proteomes" id="UP001497453">
    <property type="component" value="Chromosome 7"/>
</dbReference>
<dbReference type="Pfam" id="PF04969">
    <property type="entry name" value="CS"/>
    <property type="match status" value="1"/>
</dbReference>
<dbReference type="Gene3D" id="2.60.40.790">
    <property type="match status" value="1"/>
</dbReference>
<dbReference type="SUPFAM" id="SSF49764">
    <property type="entry name" value="HSP20-like chaperones"/>
    <property type="match status" value="1"/>
</dbReference>
<dbReference type="InterPro" id="IPR007052">
    <property type="entry name" value="CS_dom"/>
</dbReference>
<keyword evidence="5" id="KW-0539">Nucleus</keyword>
<evidence type="ECO:0000256" key="1">
    <source>
        <dbReference type="ARBA" id="ARBA00004123"/>
    </source>
</evidence>
<evidence type="ECO:0000313" key="8">
    <source>
        <dbReference type="Proteomes" id="UP001497453"/>
    </source>
</evidence>
<dbReference type="PANTHER" id="PTHR21664:SF1">
    <property type="entry name" value="NUDC DOMAIN-CONTAINING PROTEIN 1"/>
    <property type="match status" value="1"/>
</dbReference>
<keyword evidence="8" id="KW-1185">Reference proteome</keyword>
<evidence type="ECO:0000256" key="5">
    <source>
        <dbReference type="ARBA" id="ARBA00023242"/>
    </source>
</evidence>
<comment type="subcellular location">
    <subcellularLocation>
        <location evidence="2">Cytoplasm</location>
    </subcellularLocation>
    <subcellularLocation>
        <location evidence="1">Nucleus</location>
    </subcellularLocation>
</comment>
<sequence>MFEPDRSLLNPKFNSYVLHSLDQDKAISRYPLSNKLSQTNISGRSPLSFQEVQSRIRHNHLTVGPNGRAVYVDSDFKLIAADVDEATLVPSFHTLYELPRPIQASTVDSPHREYPSAAFINVDNLLVSDGYGSIYAIHVPQSGPARVINSYELSIPEVYESAQSSVPFRLHRVGQTSEGTCLAILSSRHYSNSSSTSSKGKVSNAKFDVWGVSIDLEAMSQDQSLQLDIVWHRRGNDVPIFVAYDDPRKAFMLLGSNPYRAIDVAAPATYEPAPDEIAPIPRAGESLDARPSEDILSLTRPPPYSWTQTSDSVTVAFPLPSDTPKNAIRVTFSPRTLTVLVQKEDTDDALSIPLPHYTAKVLWDGIQPSASFWTWDRQAEHSFGLLTLHLDKQHEGTRWAQVFALSGTRPAGDTSEDDVEVPETLDPSELYLIRESLEKYTAALQKGEDASGLGLGRGVPSLGEGEMDPEIDSADANTVCVTWVGVDGSVPSWERSLDAPFTLLSTPFPSSPAPQPTLIVKNGVDGVLFTLSEASSPSDPPEWKHTSTFSALSFVLASKRDTRFVHHVSDQAVLAFESGTRGNVYIYRNTAGIHDPVAKQAVLKIGGGAGGSLLGVGMMHTKVGKPIILCLCEGEWIVAHDVL</sequence>
<evidence type="ECO:0000256" key="2">
    <source>
        <dbReference type="ARBA" id="ARBA00004496"/>
    </source>
</evidence>
<reference evidence="8" key="1">
    <citation type="submission" date="2024-04" db="EMBL/GenBank/DDBJ databases">
        <authorList>
            <person name="Shaw F."/>
            <person name="Minotto A."/>
        </authorList>
    </citation>
    <scope>NUCLEOTIDE SEQUENCE [LARGE SCALE GENOMIC DNA]</scope>
</reference>
<evidence type="ECO:0000313" key="7">
    <source>
        <dbReference type="EMBL" id="CAL1713090.1"/>
    </source>
</evidence>
<name>A0ABP1DZ30_9APHY</name>
<evidence type="ECO:0000256" key="4">
    <source>
        <dbReference type="ARBA" id="ARBA00022490"/>
    </source>
</evidence>
<organism evidence="7 8">
    <name type="scientific">Somion occarium</name>
    <dbReference type="NCBI Taxonomy" id="3059160"/>
    <lineage>
        <taxon>Eukaryota</taxon>
        <taxon>Fungi</taxon>
        <taxon>Dikarya</taxon>
        <taxon>Basidiomycota</taxon>
        <taxon>Agaricomycotina</taxon>
        <taxon>Agaricomycetes</taxon>
        <taxon>Polyporales</taxon>
        <taxon>Cerrenaceae</taxon>
        <taxon>Somion</taxon>
    </lineage>
</organism>
<dbReference type="EMBL" id="OZ037950">
    <property type="protein sequence ID" value="CAL1713090.1"/>
    <property type="molecule type" value="Genomic_DNA"/>
</dbReference>
<feature type="domain" description="CS" evidence="6">
    <location>
        <begin position="299"/>
        <end position="403"/>
    </location>
</feature>
<gene>
    <name evidence="7" type="ORF">GFSPODELE1_LOCUS9139</name>
</gene>
<accession>A0ABP1DZ30</accession>
<protein>
    <recommendedName>
        <fullName evidence="3">NudC domain-containing protein 1</fullName>
    </recommendedName>
</protein>